<dbReference type="RefSeq" id="WP_194119741.1">
    <property type="nucleotide sequence ID" value="NZ_JACYGY010000001.1"/>
</dbReference>
<dbReference type="PANTHER" id="PTHR45566">
    <property type="entry name" value="HTH-TYPE TRANSCRIPTIONAL REGULATOR YHJB-RELATED"/>
    <property type="match status" value="1"/>
</dbReference>
<comment type="caution">
    <text evidence="1">Lacks conserved residue(s) required for the propagation of feature annotation.</text>
</comment>
<proteinExistence type="predicted"/>
<sequence length="158" mass="17821">MIIASIDRHPIIRRGLGLFLQEQFENAVLLESESYDSFIKSFGSQIPDLFILGFAEESNICESEVVRLVKESMPNTPVIIYDGEPRYEMAVYSLVAGASAYQVKNSCPTELVKCIESVMQGKRYMSENVIDILLKQCMKATMEKEKIALLSEEELIIA</sequence>
<organism evidence="3 4">
    <name type="scientific">Dyadobacter subterraneus</name>
    <dbReference type="NCBI Taxonomy" id="2773304"/>
    <lineage>
        <taxon>Bacteria</taxon>
        <taxon>Pseudomonadati</taxon>
        <taxon>Bacteroidota</taxon>
        <taxon>Cytophagia</taxon>
        <taxon>Cytophagales</taxon>
        <taxon>Spirosomataceae</taxon>
        <taxon>Dyadobacter</taxon>
    </lineage>
</organism>
<evidence type="ECO:0000256" key="1">
    <source>
        <dbReference type="PROSITE-ProRule" id="PRU00169"/>
    </source>
</evidence>
<dbReference type="SUPFAM" id="SSF52172">
    <property type="entry name" value="CheY-like"/>
    <property type="match status" value="1"/>
</dbReference>
<dbReference type="InterPro" id="IPR051015">
    <property type="entry name" value="EvgA-like"/>
</dbReference>
<feature type="domain" description="Response regulatory" evidence="2">
    <location>
        <begin position="2"/>
        <end position="119"/>
    </location>
</feature>
<dbReference type="PROSITE" id="PS50110">
    <property type="entry name" value="RESPONSE_REGULATORY"/>
    <property type="match status" value="1"/>
</dbReference>
<dbReference type="InterPro" id="IPR011006">
    <property type="entry name" value="CheY-like_superfamily"/>
</dbReference>
<dbReference type="PANTHER" id="PTHR45566:SF2">
    <property type="entry name" value="NARL SUBFAMILY"/>
    <property type="match status" value="1"/>
</dbReference>
<name>A0ABR9W7M8_9BACT</name>
<comment type="caution">
    <text evidence="3">The sequence shown here is derived from an EMBL/GenBank/DDBJ whole genome shotgun (WGS) entry which is preliminary data.</text>
</comment>
<reference evidence="4" key="1">
    <citation type="submission" date="2023-07" db="EMBL/GenBank/DDBJ databases">
        <title>Dyadobacter sp. nov 'subterranea' isolated from contaminted grondwater.</title>
        <authorList>
            <person name="Szabo I."/>
            <person name="Al-Omari J."/>
            <person name="Szerdahelyi S.G."/>
            <person name="Rado J."/>
        </authorList>
    </citation>
    <scope>NUCLEOTIDE SEQUENCE [LARGE SCALE GENOMIC DNA]</scope>
    <source>
        <strain evidence="4">UP-52</strain>
    </source>
</reference>
<dbReference type="Gene3D" id="3.40.50.2300">
    <property type="match status" value="1"/>
</dbReference>
<accession>A0ABR9W7M8</accession>
<protein>
    <submittedName>
        <fullName evidence="3">Response regulator transcription factor</fullName>
    </submittedName>
</protein>
<dbReference type="InterPro" id="IPR001789">
    <property type="entry name" value="Sig_transdc_resp-reg_receiver"/>
</dbReference>
<gene>
    <name evidence="3" type="ORF">IEE83_06190</name>
</gene>
<evidence type="ECO:0000313" key="3">
    <source>
        <dbReference type="EMBL" id="MBE9461465.1"/>
    </source>
</evidence>
<evidence type="ECO:0000313" key="4">
    <source>
        <dbReference type="Proteomes" id="UP000634134"/>
    </source>
</evidence>
<dbReference type="EMBL" id="JACYGY010000001">
    <property type="protein sequence ID" value="MBE9461465.1"/>
    <property type="molecule type" value="Genomic_DNA"/>
</dbReference>
<dbReference type="Proteomes" id="UP000634134">
    <property type="component" value="Unassembled WGS sequence"/>
</dbReference>
<keyword evidence="4" id="KW-1185">Reference proteome</keyword>
<evidence type="ECO:0000259" key="2">
    <source>
        <dbReference type="PROSITE" id="PS50110"/>
    </source>
</evidence>